<organism evidence="16 17">
    <name type="scientific">Haematospirillum jordaniae</name>
    <dbReference type="NCBI Taxonomy" id="1549855"/>
    <lineage>
        <taxon>Bacteria</taxon>
        <taxon>Pseudomonadati</taxon>
        <taxon>Pseudomonadota</taxon>
        <taxon>Alphaproteobacteria</taxon>
        <taxon>Rhodospirillales</taxon>
        <taxon>Novispirillaceae</taxon>
        <taxon>Haematospirillum</taxon>
    </lineage>
</organism>
<feature type="domain" description="TonB-dependent receptor plug" evidence="15">
    <location>
        <begin position="55"/>
        <end position="159"/>
    </location>
</feature>
<evidence type="ECO:0000259" key="15">
    <source>
        <dbReference type="Pfam" id="PF07715"/>
    </source>
</evidence>
<dbReference type="OrthoDB" id="7413795at2"/>
<keyword evidence="6" id="KW-0408">Iron</keyword>
<keyword evidence="8 12" id="KW-0798">TonB box</keyword>
<dbReference type="KEGG" id="hjo:AY555_10610"/>
<keyword evidence="17" id="KW-1185">Reference proteome</keyword>
<comment type="subcellular location">
    <subcellularLocation>
        <location evidence="1 11">Cell outer membrane</location>
        <topology evidence="1 11">Multi-pass membrane protein</topology>
    </subcellularLocation>
</comment>
<sequence>MTFRSVFLPGCGSLVALVFASHAWAQISGSPAQGGAPAAARLGTVTVSAKRSVTLEDVSSGITVLSHEELESAGVRSVTDLGRVIPGFSADRHGNSAYTGLSLRGLAPLDYYTPSVVVYVDGVPQDASLMEQSLSNVERIEVLKGPQGTLYGKNAYAGVINIVTKKPGNTVSGYVKTTVAKLRQGGEAHIASPLIKDHLYASITARGFHRSAQSDYIPAGLDKYDDGRDQHMSGQLRYAPVGGPLDIGLGFGYDKTIEKNIFFKTMDDVKKRKANAKMGAFDLSDDIRRHVHSASLDVGYDFGTVALKSITGLQKRNHNRLIVRQESESQDSLSQELRLAFNPKHSPVSGVAGVYAEHVNFDRRESAFAGFGTQDTHSDLDTKSYAVFGEGTWKVSERLSLTAGGRYTLDKADLSFHQAGSNLYRKDDKWTAFTPKAALNWKWSDDLVQFLSVSRGYKAGGMNRYKTADVSKIPYSPEKSWNYEMGLRSDLLDRRAHLSGSLFMTEIDNAQIYAGPVGQQALHNGGEARVKGAEVEARANLMAGLVLSAGASVSNSKFTSGPNTGKKMPYTPEWSANTAISYYHDVPSLSGSLVPRLGVNWYGKSYMDENNKYAQGSYSLVNARLSYESEAITVSAFVDNLFDKAYRVNEFNAGDNAIQAGDGRNIGLEAIIRF</sequence>
<evidence type="ECO:0000256" key="10">
    <source>
        <dbReference type="ARBA" id="ARBA00023237"/>
    </source>
</evidence>
<evidence type="ECO:0000256" key="4">
    <source>
        <dbReference type="ARBA" id="ARBA00022496"/>
    </source>
</evidence>
<dbReference type="CDD" id="cd01347">
    <property type="entry name" value="ligand_gated_channel"/>
    <property type="match status" value="1"/>
</dbReference>
<dbReference type="Proteomes" id="UP000076066">
    <property type="component" value="Plasmid unnamed 2"/>
</dbReference>
<evidence type="ECO:0000256" key="13">
    <source>
        <dbReference type="SAM" id="SignalP"/>
    </source>
</evidence>
<evidence type="ECO:0000256" key="5">
    <source>
        <dbReference type="ARBA" id="ARBA00022692"/>
    </source>
</evidence>
<keyword evidence="4" id="KW-0410">Iron transport</keyword>
<evidence type="ECO:0000313" key="17">
    <source>
        <dbReference type="Proteomes" id="UP000076066"/>
    </source>
</evidence>
<dbReference type="InterPro" id="IPR039426">
    <property type="entry name" value="TonB-dep_rcpt-like"/>
</dbReference>
<dbReference type="PANTHER" id="PTHR32552">
    <property type="entry name" value="FERRICHROME IRON RECEPTOR-RELATED"/>
    <property type="match status" value="1"/>
</dbReference>
<gene>
    <name evidence="16" type="ORF">AY555_10610</name>
</gene>
<keyword evidence="16" id="KW-0614">Plasmid</keyword>
<dbReference type="GO" id="GO:0009279">
    <property type="term" value="C:cell outer membrane"/>
    <property type="evidence" value="ECO:0007669"/>
    <property type="project" value="UniProtKB-SubCell"/>
</dbReference>
<evidence type="ECO:0000256" key="12">
    <source>
        <dbReference type="RuleBase" id="RU003357"/>
    </source>
</evidence>
<keyword evidence="7" id="KW-0406">Ion transport</keyword>
<evidence type="ECO:0000256" key="7">
    <source>
        <dbReference type="ARBA" id="ARBA00023065"/>
    </source>
</evidence>
<name>A0A145VQ51_9PROT</name>
<proteinExistence type="inferred from homology"/>
<accession>A0A145VQ51</accession>
<evidence type="ECO:0000259" key="14">
    <source>
        <dbReference type="Pfam" id="PF00593"/>
    </source>
</evidence>
<dbReference type="InterPro" id="IPR000531">
    <property type="entry name" value="Beta-barrel_TonB"/>
</dbReference>
<dbReference type="Pfam" id="PF07715">
    <property type="entry name" value="Plug"/>
    <property type="match status" value="1"/>
</dbReference>
<evidence type="ECO:0008006" key="18">
    <source>
        <dbReference type="Google" id="ProtNLM"/>
    </source>
</evidence>
<evidence type="ECO:0000313" key="16">
    <source>
        <dbReference type="EMBL" id="AMW35820.1"/>
    </source>
</evidence>
<geneLocation type="plasmid" evidence="16 17">
    <name>unnamed 2</name>
</geneLocation>
<dbReference type="GO" id="GO:0006826">
    <property type="term" value="P:iron ion transport"/>
    <property type="evidence" value="ECO:0007669"/>
    <property type="project" value="UniProtKB-KW"/>
</dbReference>
<keyword evidence="13" id="KW-0732">Signal</keyword>
<keyword evidence="3 11" id="KW-1134">Transmembrane beta strand</keyword>
<protein>
    <recommendedName>
        <fullName evidence="18">TonB-dependent receptor</fullName>
    </recommendedName>
</protein>
<dbReference type="Gene3D" id="2.40.170.20">
    <property type="entry name" value="TonB-dependent receptor, beta-barrel domain"/>
    <property type="match status" value="1"/>
</dbReference>
<keyword evidence="2 11" id="KW-0813">Transport</keyword>
<comment type="similarity">
    <text evidence="11 12">Belongs to the TonB-dependent receptor family.</text>
</comment>
<dbReference type="RefSeq" id="WP_066137140.1">
    <property type="nucleotide sequence ID" value="NZ_CP014527.1"/>
</dbReference>
<feature type="signal peptide" evidence="13">
    <location>
        <begin position="1"/>
        <end position="25"/>
    </location>
</feature>
<keyword evidence="5 11" id="KW-0812">Transmembrane</keyword>
<evidence type="ECO:0000256" key="8">
    <source>
        <dbReference type="ARBA" id="ARBA00023077"/>
    </source>
</evidence>
<dbReference type="Pfam" id="PF00593">
    <property type="entry name" value="TonB_dep_Rec_b-barrel"/>
    <property type="match status" value="1"/>
</dbReference>
<dbReference type="PANTHER" id="PTHR32552:SF81">
    <property type="entry name" value="TONB-DEPENDENT OUTER MEMBRANE RECEPTOR"/>
    <property type="match status" value="1"/>
</dbReference>
<keyword evidence="9 11" id="KW-0472">Membrane</keyword>
<keyword evidence="10 11" id="KW-0998">Cell outer membrane</keyword>
<evidence type="ECO:0000256" key="2">
    <source>
        <dbReference type="ARBA" id="ARBA00022448"/>
    </source>
</evidence>
<dbReference type="InterPro" id="IPR012910">
    <property type="entry name" value="Plug_dom"/>
</dbReference>
<dbReference type="PROSITE" id="PS52016">
    <property type="entry name" value="TONB_DEPENDENT_REC_3"/>
    <property type="match status" value="1"/>
</dbReference>
<evidence type="ECO:0000256" key="9">
    <source>
        <dbReference type="ARBA" id="ARBA00023136"/>
    </source>
</evidence>
<evidence type="ECO:0000256" key="6">
    <source>
        <dbReference type="ARBA" id="ARBA00023004"/>
    </source>
</evidence>
<dbReference type="EMBL" id="CP014527">
    <property type="protein sequence ID" value="AMW35820.1"/>
    <property type="molecule type" value="Genomic_DNA"/>
</dbReference>
<evidence type="ECO:0000256" key="1">
    <source>
        <dbReference type="ARBA" id="ARBA00004571"/>
    </source>
</evidence>
<dbReference type="InterPro" id="IPR036942">
    <property type="entry name" value="Beta-barrel_TonB_sf"/>
</dbReference>
<evidence type="ECO:0000256" key="3">
    <source>
        <dbReference type="ARBA" id="ARBA00022452"/>
    </source>
</evidence>
<evidence type="ECO:0000256" key="11">
    <source>
        <dbReference type="PROSITE-ProRule" id="PRU01360"/>
    </source>
</evidence>
<reference evidence="16 17" key="1">
    <citation type="submission" date="2016-02" db="EMBL/GenBank/DDBJ databases">
        <title>Complete Genome of H5569, the type strain of the newly described species Haematospirillium jordaniae.</title>
        <authorList>
            <person name="Nicholson A.C."/>
            <person name="Humrighouse B.W."/>
            <person name="Loparov V."/>
            <person name="McQuiston J.R."/>
        </authorList>
    </citation>
    <scope>NUCLEOTIDE SEQUENCE [LARGE SCALE GENOMIC DNA]</scope>
    <source>
        <strain evidence="16 17">H5569</strain>
        <plasmid evidence="17">Plasmid unnamed 2</plasmid>
    </source>
</reference>
<dbReference type="AlphaFoldDB" id="A0A145VQ51"/>
<dbReference type="GeneID" id="53317602"/>
<feature type="domain" description="TonB-dependent receptor-like beta-barrel" evidence="14">
    <location>
        <begin position="226"/>
        <end position="641"/>
    </location>
</feature>
<dbReference type="SUPFAM" id="SSF56935">
    <property type="entry name" value="Porins"/>
    <property type="match status" value="1"/>
</dbReference>
<feature type="chain" id="PRO_5044368651" description="TonB-dependent receptor" evidence="13">
    <location>
        <begin position="26"/>
        <end position="674"/>
    </location>
</feature>